<dbReference type="GeneID" id="34566573"/>
<protein>
    <submittedName>
        <fullName evidence="1">Uncharacterized protein</fullName>
    </submittedName>
</protein>
<organism evidence="1 2">
    <name type="scientific">Colletotrichum orchidophilum</name>
    <dbReference type="NCBI Taxonomy" id="1209926"/>
    <lineage>
        <taxon>Eukaryota</taxon>
        <taxon>Fungi</taxon>
        <taxon>Dikarya</taxon>
        <taxon>Ascomycota</taxon>
        <taxon>Pezizomycotina</taxon>
        <taxon>Sordariomycetes</taxon>
        <taxon>Hypocreomycetidae</taxon>
        <taxon>Glomerellales</taxon>
        <taxon>Glomerellaceae</taxon>
        <taxon>Colletotrichum</taxon>
    </lineage>
</organism>
<dbReference type="Proteomes" id="UP000176998">
    <property type="component" value="Unassembled WGS sequence"/>
</dbReference>
<evidence type="ECO:0000313" key="2">
    <source>
        <dbReference type="Proteomes" id="UP000176998"/>
    </source>
</evidence>
<reference evidence="1 2" key="1">
    <citation type="submission" date="2016-09" db="EMBL/GenBank/DDBJ databases">
        <authorList>
            <person name="Capua I."/>
            <person name="De Benedictis P."/>
            <person name="Joannis T."/>
            <person name="Lombin L.H."/>
            <person name="Cattoli G."/>
        </authorList>
    </citation>
    <scope>NUCLEOTIDE SEQUENCE [LARGE SCALE GENOMIC DNA]</scope>
    <source>
        <strain evidence="1 2">IMI 309357</strain>
    </source>
</reference>
<dbReference type="RefSeq" id="XP_022468419.1">
    <property type="nucleotide sequence ID" value="XM_022625063.1"/>
</dbReference>
<sequence>MGFGYLAWLDFGKPGASCAVSLDVFGIHLTLPLVNLAAADVPSTADYKATREMFSETEIVCACSPPTYGLGMGCTREAGL</sequence>
<evidence type="ECO:0000313" key="1">
    <source>
        <dbReference type="EMBL" id="OHE91246.1"/>
    </source>
</evidence>
<name>A0A1G4AQ61_9PEZI</name>
<comment type="caution">
    <text evidence="1">The sequence shown here is derived from an EMBL/GenBank/DDBJ whole genome shotgun (WGS) entry which is preliminary data.</text>
</comment>
<proteinExistence type="predicted"/>
<dbReference type="EMBL" id="MJBS01000193">
    <property type="protein sequence ID" value="OHE91246.1"/>
    <property type="molecule type" value="Genomic_DNA"/>
</dbReference>
<gene>
    <name evidence="1" type="ORF">CORC01_13446</name>
</gene>
<accession>A0A1G4AQ61</accession>
<keyword evidence="2" id="KW-1185">Reference proteome</keyword>
<dbReference type="AlphaFoldDB" id="A0A1G4AQ61"/>